<proteinExistence type="predicted"/>
<protein>
    <submittedName>
        <fullName evidence="1">Uncharacterized protein</fullName>
    </submittedName>
</protein>
<name>A0A9D4JCQ8_DREPO</name>
<gene>
    <name evidence="1" type="ORF">DPMN_136497</name>
</gene>
<reference evidence="1" key="1">
    <citation type="journal article" date="2019" name="bioRxiv">
        <title>The Genome of the Zebra Mussel, Dreissena polymorpha: A Resource for Invasive Species Research.</title>
        <authorList>
            <person name="McCartney M.A."/>
            <person name="Auch B."/>
            <person name="Kono T."/>
            <person name="Mallez S."/>
            <person name="Zhang Y."/>
            <person name="Obille A."/>
            <person name="Becker A."/>
            <person name="Abrahante J.E."/>
            <person name="Garbe J."/>
            <person name="Badalamenti J.P."/>
            <person name="Herman A."/>
            <person name="Mangelson H."/>
            <person name="Liachko I."/>
            <person name="Sullivan S."/>
            <person name="Sone E.D."/>
            <person name="Koren S."/>
            <person name="Silverstein K.A.T."/>
            <person name="Beckman K.B."/>
            <person name="Gohl D.M."/>
        </authorList>
    </citation>
    <scope>NUCLEOTIDE SEQUENCE</scope>
    <source>
        <strain evidence="1">Duluth1</strain>
        <tissue evidence="1">Whole animal</tissue>
    </source>
</reference>
<organism evidence="1 2">
    <name type="scientific">Dreissena polymorpha</name>
    <name type="common">Zebra mussel</name>
    <name type="synonym">Mytilus polymorpha</name>
    <dbReference type="NCBI Taxonomy" id="45954"/>
    <lineage>
        <taxon>Eukaryota</taxon>
        <taxon>Metazoa</taxon>
        <taxon>Spiralia</taxon>
        <taxon>Lophotrochozoa</taxon>
        <taxon>Mollusca</taxon>
        <taxon>Bivalvia</taxon>
        <taxon>Autobranchia</taxon>
        <taxon>Heteroconchia</taxon>
        <taxon>Euheterodonta</taxon>
        <taxon>Imparidentia</taxon>
        <taxon>Neoheterodontei</taxon>
        <taxon>Myida</taxon>
        <taxon>Dreissenoidea</taxon>
        <taxon>Dreissenidae</taxon>
        <taxon>Dreissena</taxon>
    </lineage>
</organism>
<evidence type="ECO:0000313" key="2">
    <source>
        <dbReference type="Proteomes" id="UP000828390"/>
    </source>
</evidence>
<keyword evidence="2" id="KW-1185">Reference proteome</keyword>
<sequence length="90" mass="10531">MCIKNALKRVDLRRSSFNVTEQEVLERRKALVCHMLQARRDGKRAVLVRDKVLIDGRPFVPTFTLPLHKDADEKYEPRICSWNVNGLKKI</sequence>
<evidence type="ECO:0000313" key="1">
    <source>
        <dbReference type="EMBL" id="KAH3808146.1"/>
    </source>
</evidence>
<accession>A0A9D4JCQ8</accession>
<dbReference type="AlphaFoldDB" id="A0A9D4JCQ8"/>
<comment type="caution">
    <text evidence="1">The sequence shown here is derived from an EMBL/GenBank/DDBJ whole genome shotgun (WGS) entry which is preliminary data.</text>
</comment>
<dbReference type="EMBL" id="JAIWYP010000006">
    <property type="protein sequence ID" value="KAH3808146.1"/>
    <property type="molecule type" value="Genomic_DNA"/>
</dbReference>
<dbReference type="Proteomes" id="UP000828390">
    <property type="component" value="Unassembled WGS sequence"/>
</dbReference>
<reference evidence="1" key="2">
    <citation type="submission" date="2020-11" db="EMBL/GenBank/DDBJ databases">
        <authorList>
            <person name="McCartney M.A."/>
            <person name="Auch B."/>
            <person name="Kono T."/>
            <person name="Mallez S."/>
            <person name="Becker A."/>
            <person name="Gohl D.M."/>
            <person name="Silverstein K.A.T."/>
            <person name="Koren S."/>
            <person name="Bechman K.B."/>
            <person name="Herman A."/>
            <person name="Abrahante J.E."/>
            <person name="Garbe J."/>
        </authorList>
    </citation>
    <scope>NUCLEOTIDE SEQUENCE</scope>
    <source>
        <strain evidence="1">Duluth1</strain>
        <tissue evidence="1">Whole animal</tissue>
    </source>
</reference>